<dbReference type="RefSeq" id="WP_106213893.1">
    <property type="nucleotide sequence ID" value="NZ_PVTL01000007.1"/>
</dbReference>
<reference evidence="2 3" key="1">
    <citation type="submission" date="2018-03" db="EMBL/GenBank/DDBJ databases">
        <title>Genomic Encyclopedia of Type Strains, Phase III (KMG-III): the genomes of soil and plant-associated and newly described type strains.</title>
        <authorList>
            <person name="Whitman W."/>
        </authorList>
    </citation>
    <scope>NUCLEOTIDE SEQUENCE [LARGE SCALE GENOMIC DNA]</scope>
    <source>
        <strain evidence="2 3">CGMCC 1.12484</strain>
    </source>
</reference>
<keyword evidence="1" id="KW-0812">Transmembrane</keyword>
<proteinExistence type="predicted"/>
<sequence>MTAIGLLVVALPYVWSAPHPGTAEPIFPSTVAAYDWWTSGLSASEMDAAIAMYRNGVGVEFFDAPQAVVLASDGSTYRRLGVSEELTIADDQGDPAPSVLSPDGTFVVVGNAGGGSEVTVATLRDNSQRSLDIGNGRAAVPVSIRADGKQVLLLVSTGSLSRYTDYTFRLHGALVSLNLDTGAVREYATLTDVNSAALSPDGARIVADTGDGIVLVDVADGSAQLLDVPVIDAPYIDGDAWSPNGQRLAFLSGNELHIVAVSEAQPVHRAIPLTGIEFGTAIGWRDDTSVLLHTSDDPEGNRSSFSWVDTESGDTERFSEYTPNFTGAALGSADFARDLVSVMVVADRPADRGFLPLGVNSALALALGFVVWAVSPRSSASPRN</sequence>
<keyword evidence="1" id="KW-1133">Transmembrane helix</keyword>
<dbReference type="EMBL" id="PVTL01000007">
    <property type="protein sequence ID" value="PRY67304.1"/>
    <property type="molecule type" value="Genomic_DNA"/>
</dbReference>
<dbReference type="Proteomes" id="UP000237983">
    <property type="component" value="Unassembled WGS sequence"/>
</dbReference>
<dbReference type="Gene3D" id="2.120.10.30">
    <property type="entry name" value="TolB, C-terminal domain"/>
    <property type="match status" value="1"/>
</dbReference>
<evidence type="ECO:0000313" key="2">
    <source>
        <dbReference type="EMBL" id="PRY67304.1"/>
    </source>
</evidence>
<dbReference type="InterPro" id="IPR011659">
    <property type="entry name" value="WD40"/>
</dbReference>
<comment type="caution">
    <text evidence="2">The sequence shown here is derived from an EMBL/GenBank/DDBJ whole genome shotgun (WGS) entry which is preliminary data.</text>
</comment>
<protein>
    <recommendedName>
        <fullName evidence="4">WD40 repeat protein</fullName>
    </recommendedName>
</protein>
<feature type="transmembrane region" description="Helical" evidence="1">
    <location>
        <begin position="353"/>
        <end position="374"/>
    </location>
</feature>
<evidence type="ECO:0000256" key="1">
    <source>
        <dbReference type="SAM" id="Phobius"/>
    </source>
</evidence>
<keyword evidence="3" id="KW-1185">Reference proteome</keyword>
<dbReference type="AlphaFoldDB" id="A0A2T0VAX2"/>
<accession>A0A2T0VAX2</accession>
<evidence type="ECO:0008006" key="4">
    <source>
        <dbReference type="Google" id="ProtNLM"/>
    </source>
</evidence>
<dbReference type="Pfam" id="PF07676">
    <property type="entry name" value="PD40"/>
    <property type="match status" value="1"/>
</dbReference>
<gene>
    <name evidence="2" type="ORF">B0I08_107200</name>
</gene>
<dbReference type="SUPFAM" id="SSF82171">
    <property type="entry name" value="DPP6 N-terminal domain-like"/>
    <property type="match status" value="1"/>
</dbReference>
<evidence type="ECO:0000313" key="3">
    <source>
        <dbReference type="Proteomes" id="UP000237983"/>
    </source>
</evidence>
<dbReference type="OrthoDB" id="3325701at2"/>
<organism evidence="2 3">
    <name type="scientific">Glaciihabitans tibetensis</name>
    <dbReference type="NCBI Taxonomy" id="1266600"/>
    <lineage>
        <taxon>Bacteria</taxon>
        <taxon>Bacillati</taxon>
        <taxon>Actinomycetota</taxon>
        <taxon>Actinomycetes</taxon>
        <taxon>Micrococcales</taxon>
        <taxon>Microbacteriaceae</taxon>
        <taxon>Glaciihabitans</taxon>
    </lineage>
</organism>
<dbReference type="InterPro" id="IPR011042">
    <property type="entry name" value="6-blade_b-propeller_TolB-like"/>
</dbReference>
<keyword evidence="1" id="KW-0472">Membrane</keyword>
<name>A0A2T0VAX2_9MICO</name>